<dbReference type="Pfam" id="PF09537">
    <property type="entry name" value="DUF2383"/>
    <property type="match status" value="1"/>
</dbReference>
<protein>
    <recommendedName>
        <fullName evidence="1">DUF2383 domain-containing protein</fullName>
    </recommendedName>
</protein>
<evidence type="ECO:0000259" key="1">
    <source>
        <dbReference type="Pfam" id="PF09537"/>
    </source>
</evidence>
<dbReference type="PIRSF" id="PIRSF029477">
    <property type="entry name" value="UCP029477"/>
    <property type="match status" value="1"/>
</dbReference>
<organism evidence="2 3">
    <name type="scientific">Chryseolinea serpens</name>
    <dbReference type="NCBI Taxonomy" id="947013"/>
    <lineage>
        <taxon>Bacteria</taxon>
        <taxon>Pseudomonadati</taxon>
        <taxon>Bacteroidota</taxon>
        <taxon>Cytophagia</taxon>
        <taxon>Cytophagales</taxon>
        <taxon>Fulvivirgaceae</taxon>
        <taxon>Chryseolinea</taxon>
    </lineage>
</organism>
<dbReference type="Proteomes" id="UP000184212">
    <property type="component" value="Unassembled WGS sequence"/>
</dbReference>
<dbReference type="AlphaFoldDB" id="A0A1M5KSF9"/>
<reference evidence="2 3" key="1">
    <citation type="submission" date="2016-11" db="EMBL/GenBank/DDBJ databases">
        <authorList>
            <person name="Jaros S."/>
            <person name="Januszkiewicz K."/>
            <person name="Wedrychowicz H."/>
        </authorList>
    </citation>
    <scope>NUCLEOTIDE SEQUENCE [LARGE SCALE GENOMIC DNA]</scope>
    <source>
        <strain evidence="2 3">DSM 24574</strain>
    </source>
</reference>
<dbReference type="Gene3D" id="1.20.1260.10">
    <property type="match status" value="1"/>
</dbReference>
<gene>
    <name evidence="2" type="ORF">SAMN04488109_0803</name>
</gene>
<dbReference type="OrthoDB" id="282393at2"/>
<dbReference type="InterPro" id="IPR016920">
    <property type="entry name" value="UCP029477"/>
</dbReference>
<dbReference type="RefSeq" id="WP_073131275.1">
    <property type="nucleotide sequence ID" value="NZ_FQWQ01000001.1"/>
</dbReference>
<feature type="domain" description="DUF2383" evidence="1">
    <location>
        <begin position="7"/>
        <end position="117"/>
    </location>
</feature>
<dbReference type="SUPFAM" id="SSF47240">
    <property type="entry name" value="Ferritin-like"/>
    <property type="match status" value="1"/>
</dbReference>
<name>A0A1M5KSF9_9BACT</name>
<evidence type="ECO:0000313" key="3">
    <source>
        <dbReference type="Proteomes" id="UP000184212"/>
    </source>
</evidence>
<dbReference type="InterPro" id="IPR009078">
    <property type="entry name" value="Ferritin-like_SF"/>
</dbReference>
<dbReference type="InterPro" id="IPR019052">
    <property type="entry name" value="DUF2383"/>
</dbReference>
<dbReference type="InterPro" id="IPR012347">
    <property type="entry name" value="Ferritin-like"/>
</dbReference>
<evidence type="ECO:0000313" key="2">
    <source>
        <dbReference type="EMBL" id="SHG55469.1"/>
    </source>
</evidence>
<proteinExistence type="predicted"/>
<accession>A0A1M5KSF9</accession>
<dbReference type="NCBIfam" id="TIGR02284">
    <property type="entry name" value="PA2169 family four-helix-bundle protein"/>
    <property type="match status" value="1"/>
</dbReference>
<dbReference type="STRING" id="947013.SAMN04488109_0803"/>
<dbReference type="InterPro" id="IPR011971">
    <property type="entry name" value="CHP02284"/>
</dbReference>
<sequence>METKEKTIEVLNDLIKINNDRIAGYQKASNNTEITEADLKTLFQRMAEESSDYVEELSAEVISLGGSPASDTTTAGKIYRTWMDVKATFSGKDAHATLASCEFGEDAAQRAYNDAMDETDLEPSMLGLVARQKALLKGSHDLVKRYRDQFAEV</sequence>
<keyword evidence="3" id="KW-1185">Reference proteome</keyword>
<dbReference type="EMBL" id="FQWQ01000001">
    <property type="protein sequence ID" value="SHG55469.1"/>
    <property type="molecule type" value="Genomic_DNA"/>
</dbReference>